<organism evidence="1 2">
    <name type="scientific">Arachis hypogaea</name>
    <name type="common">Peanut</name>
    <dbReference type="NCBI Taxonomy" id="3818"/>
    <lineage>
        <taxon>Eukaryota</taxon>
        <taxon>Viridiplantae</taxon>
        <taxon>Streptophyta</taxon>
        <taxon>Embryophyta</taxon>
        <taxon>Tracheophyta</taxon>
        <taxon>Spermatophyta</taxon>
        <taxon>Magnoliopsida</taxon>
        <taxon>eudicotyledons</taxon>
        <taxon>Gunneridae</taxon>
        <taxon>Pentapetalae</taxon>
        <taxon>rosids</taxon>
        <taxon>fabids</taxon>
        <taxon>Fabales</taxon>
        <taxon>Fabaceae</taxon>
        <taxon>Papilionoideae</taxon>
        <taxon>50 kb inversion clade</taxon>
        <taxon>dalbergioids sensu lato</taxon>
        <taxon>Dalbergieae</taxon>
        <taxon>Pterocarpus clade</taxon>
        <taxon>Arachis</taxon>
    </lineage>
</organism>
<proteinExistence type="predicted"/>
<reference evidence="1 2" key="1">
    <citation type="submission" date="2019-01" db="EMBL/GenBank/DDBJ databases">
        <title>Sequencing of cultivated peanut Arachis hypogaea provides insights into genome evolution and oil improvement.</title>
        <authorList>
            <person name="Chen X."/>
        </authorList>
    </citation>
    <scope>NUCLEOTIDE SEQUENCE [LARGE SCALE GENOMIC DNA]</scope>
    <source>
        <strain evidence="2">cv. Fuhuasheng</strain>
        <tissue evidence="1">Leaves</tissue>
    </source>
</reference>
<accession>A0A445A068</accession>
<dbReference type="Proteomes" id="UP000289738">
    <property type="component" value="Chromosome B03"/>
</dbReference>
<name>A0A445A068_ARAHY</name>
<dbReference type="AlphaFoldDB" id="A0A445A068"/>
<gene>
    <name evidence="1" type="ORF">Ahy_B03g064682</name>
</gene>
<protein>
    <submittedName>
        <fullName evidence="1">Uncharacterized protein</fullName>
    </submittedName>
</protein>
<sequence>MVCECYCKITDTWKIIAR</sequence>
<keyword evidence="2" id="KW-1185">Reference proteome</keyword>
<evidence type="ECO:0000313" key="2">
    <source>
        <dbReference type="Proteomes" id="UP000289738"/>
    </source>
</evidence>
<comment type="caution">
    <text evidence="1">The sequence shown here is derived from an EMBL/GenBank/DDBJ whole genome shotgun (WGS) entry which is preliminary data.</text>
</comment>
<evidence type="ECO:0000313" key="1">
    <source>
        <dbReference type="EMBL" id="RYR19792.1"/>
    </source>
</evidence>
<dbReference type="EMBL" id="SDMP01000013">
    <property type="protein sequence ID" value="RYR19792.1"/>
    <property type="molecule type" value="Genomic_DNA"/>
</dbReference>